<dbReference type="Proteomes" id="UP000198341">
    <property type="component" value="Chromosome 12"/>
</dbReference>
<comment type="subcellular location">
    <subcellularLocation>
        <location evidence="1 2">Nucleus</location>
    </subcellularLocation>
</comment>
<name>K8ELH4_9CHLO</name>
<protein>
    <recommendedName>
        <fullName evidence="4">Homeobox domain-containing protein</fullName>
    </recommendedName>
</protein>
<dbReference type="GO" id="GO:0005634">
    <property type="term" value="C:nucleus"/>
    <property type="evidence" value="ECO:0007669"/>
    <property type="project" value="UniProtKB-SubCell"/>
</dbReference>
<feature type="compositionally biased region" description="Polar residues" evidence="3">
    <location>
        <begin position="437"/>
        <end position="448"/>
    </location>
</feature>
<evidence type="ECO:0000259" key="4">
    <source>
        <dbReference type="PROSITE" id="PS50071"/>
    </source>
</evidence>
<feature type="region of interest" description="Disordered" evidence="3">
    <location>
        <begin position="195"/>
        <end position="257"/>
    </location>
</feature>
<dbReference type="GeneID" id="19012539"/>
<feature type="region of interest" description="Disordered" evidence="3">
    <location>
        <begin position="417"/>
        <end position="448"/>
    </location>
</feature>
<dbReference type="KEGG" id="bpg:Bathy12g03630"/>
<evidence type="ECO:0000256" key="1">
    <source>
        <dbReference type="PROSITE-ProRule" id="PRU00108"/>
    </source>
</evidence>
<feature type="compositionally biased region" description="Basic and acidic residues" evidence="3">
    <location>
        <begin position="417"/>
        <end position="434"/>
    </location>
</feature>
<keyword evidence="1 2" id="KW-0371">Homeobox</keyword>
<keyword evidence="6" id="KW-1185">Reference proteome</keyword>
<evidence type="ECO:0000256" key="2">
    <source>
        <dbReference type="RuleBase" id="RU000682"/>
    </source>
</evidence>
<feature type="compositionally biased region" description="Basic and acidic residues" evidence="3">
    <location>
        <begin position="224"/>
        <end position="236"/>
    </location>
</feature>
<dbReference type="CDD" id="cd00086">
    <property type="entry name" value="homeodomain"/>
    <property type="match status" value="1"/>
</dbReference>
<evidence type="ECO:0000256" key="3">
    <source>
        <dbReference type="SAM" id="MobiDB-lite"/>
    </source>
</evidence>
<dbReference type="PROSITE" id="PS50071">
    <property type="entry name" value="HOMEOBOX_2"/>
    <property type="match status" value="1"/>
</dbReference>
<dbReference type="Pfam" id="PF00046">
    <property type="entry name" value="Homeodomain"/>
    <property type="match status" value="1"/>
</dbReference>
<accession>K8ELH4</accession>
<feature type="DNA-binding region" description="Homeobox" evidence="1">
    <location>
        <begin position="354"/>
        <end position="418"/>
    </location>
</feature>
<organism evidence="5 6">
    <name type="scientific">Bathycoccus prasinos</name>
    <dbReference type="NCBI Taxonomy" id="41875"/>
    <lineage>
        <taxon>Eukaryota</taxon>
        <taxon>Viridiplantae</taxon>
        <taxon>Chlorophyta</taxon>
        <taxon>Mamiellophyceae</taxon>
        <taxon>Mamiellales</taxon>
        <taxon>Bathycoccaceae</taxon>
        <taxon>Bathycoccus</taxon>
    </lineage>
</organism>
<evidence type="ECO:0000313" key="5">
    <source>
        <dbReference type="EMBL" id="CCO18824.1"/>
    </source>
</evidence>
<proteinExistence type="predicted"/>
<dbReference type="GO" id="GO:0003677">
    <property type="term" value="F:DNA binding"/>
    <property type="evidence" value="ECO:0007669"/>
    <property type="project" value="UniProtKB-UniRule"/>
</dbReference>
<dbReference type="RefSeq" id="XP_007509709.1">
    <property type="nucleotide sequence ID" value="XM_007509647.1"/>
</dbReference>
<keyword evidence="1 2" id="KW-0238">DNA-binding</keyword>
<feature type="compositionally biased region" description="Acidic residues" evidence="3">
    <location>
        <begin position="209"/>
        <end position="223"/>
    </location>
</feature>
<reference evidence="5 6" key="1">
    <citation type="submission" date="2011-10" db="EMBL/GenBank/DDBJ databases">
        <authorList>
            <person name="Genoscope - CEA"/>
        </authorList>
    </citation>
    <scope>NUCLEOTIDE SEQUENCE [LARGE SCALE GENOMIC DNA]</scope>
    <source>
        <strain evidence="5 6">RCC 1105</strain>
    </source>
</reference>
<feature type="region of interest" description="Disordered" evidence="3">
    <location>
        <begin position="312"/>
        <end position="340"/>
    </location>
</feature>
<dbReference type="Gene3D" id="1.10.10.60">
    <property type="entry name" value="Homeodomain-like"/>
    <property type="match status" value="1"/>
</dbReference>
<dbReference type="EMBL" id="FO082267">
    <property type="protein sequence ID" value="CCO18824.1"/>
    <property type="molecule type" value="Genomic_DNA"/>
</dbReference>
<dbReference type="InterPro" id="IPR001356">
    <property type="entry name" value="HD"/>
</dbReference>
<feature type="compositionally biased region" description="Basic and acidic residues" evidence="3">
    <location>
        <begin position="324"/>
        <end position="335"/>
    </location>
</feature>
<dbReference type="InterPro" id="IPR044559">
    <property type="entry name" value="WOX13-like"/>
</dbReference>
<sequence length="448" mass="50964">MVLNESARAVSVSSFLSYVCVCNSPVSHSFEIAFSTSLAETSMCTCVRACVCVYTDVFFRVRARRTFPETSHREERLFYNCFSNDLFSFLWSDGLYPDPRTLTLISVFHKNHRAENSSQKHLISIHHRPHNLKRVWKTRETFHHAMSSLAEQPPQAAAQEGAVDTTITTAADAAEKNKNDDDVEMKEANDNIIITTTAPAAPPSAAAAEIDDGAAADEEEEDAGGEKNEQEEKEEKEQEEEEEREKYDPKEGPKILANVPDLPRNAALHMTEQQKYALRQQIASYAHICQQLLQLTHEAALRDLQMSARGEYDRHATHASSAYPREKQPKKEKPHKERKTPASIFSNTGVYSVPGKVRWQPTTAQFERLEQLFAIDTTTPQRENLKQVTEELSALGPIQECNVYNWFQNKKARLKKREQDAARERMEEEMRAKADQYNAQQQQMGNLS</sequence>
<dbReference type="SMART" id="SM00389">
    <property type="entry name" value="HOX"/>
    <property type="match status" value="1"/>
</dbReference>
<evidence type="ECO:0000313" key="6">
    <source>
        <dbReference type="Proteomes" id="UP000198341"/>
    </source>
</evidence>
<dbReference type="InterPro" id="IPR009057">
    <property type="entry name" value="Homeodomain-like_sf"/>
</dbReference>
<dbReference type="AlphaFoldDB" id="K8ELH4"/>
<dbReference type="PANTHER" id="PTHR46777:SF5">
    <property type="entry name" value="WUSCHEL-RELATED HOMEOBOX 13"/>
    <property type="match status" value="1"/>
</dbReference>
<dbReference type="SUPFAM" id="SSF46689">
    <property type="entry name" value="Homeodomain-like"/>
    <property type="match status" value="1"/>
</dbReference>
<keyword evidence="1 2" id="KW-0539">Nucleus</keyword>
<feature type="compositionally biased region" description="Basic and acidic residues" evidence="3">
    <location>
        <begin position="244"/>
        <end position="253"/>
    </location>
</feature>
<dbReference type="OrthoDB" id="6159439at2759"/>
<feature type="domain" description="Homeobox" evidence="4">
    <location>
        <begin position="352"/>
        <end position="417"/>
    </location>
</feature>
<dbReference type="GO" id="GO:0003700">
    <property type="term" value="F:DNA-binding transcription factor activity"/>
    <property type="evidence" value="ECO:0007669"/>
    <property type="project" value="InterPro"/>
</dbReference>
<dbReference type="eggNOG" id="ENOG502QVBF">
    <property type="taxonomic scope" value="Eukaryota"/>
</dbReference>
<gene>
    <name evidence="5" type="ordered locus">Bathy12g03630</name>
</gene>
<dbReference type="PANTHER" id="PTHR46777">
    <property type="entry name" value="WUSCHEL-RELATED HOMEOBOX 13"/>
    <property type="match status" value="1"/>
</dbReference>
<feature type="compositionally biased region" description="Low complexity" evidence="3">
    <location>
        <begin position="195"/>
        <end position="208"/>
    </location>
</feature>